<evidence type="ECO:0000256" key="1">
    <source>
        <dbReference type="SAM" id="MobiDB-lite"/>
    </source>
</evidence>
<feature type="region of interest" description="Disordered" evidence="1">
    <location>
        <begin position="22"/>
        <end position="67"/>
    </location>
</feature>
<dbReference type="AlphaFoldDB" id="A0A2U1F3Y1"/>
<comment type="caution">
    <text evidence="2">The sequence shown here is derived from an EMBL/GenBank/DDBJ whole genome shotgun (WGS) entry which is preliminary data.</text>
</comment>
<evidence type="ECO:0000313" key="3">
    <source>
        <dbReference type="Proteomes" id="UP000245639"/>
    </source>
</evidence>
<proteinExistence type="predicted"/>
<gene>
    <name evidence="2" type="ORF">C8D89_11277</name>
</gene>
<dbReference type="EMBL" id="QEKW01000012">
    <property type="protein sequence ID" value="PVZ06884.1"/>
    <property type="molecule type" value="Genomic_DNA"/>
</dbReference>
<organism evidence="2 3">
    <name type="scientific">Actinomycetospora cinnamomea</name>
    <dbReference type="NCBI Taxonomy" id="663609"/>
    <lineage>
        <taxon>Bacteria</taxon>
        <taxon>Bacillati</taxon>
        <taxon>Actinomycetota</taxon>
        <taxon>Actinomycetes</taxon>
        <taxon>Pseudonocardiales</taxon>
        <taxon>Pseudonocardiaceae</taxon>
        <taxon>Actinomycetospora</taxon>
    </lineage>
</organism>
<name>A0A2U1F3Y1_9PSEU</name>
<keyword evidence="3" id="KW-1185">Reference proteome</keyword>
<sequence>MIRRSTRAAAAVGLALAVTGCGVHPESDPEPIPPTIPVVRPPSVTQEPAPRGPTPSPAPPPPGSAGS</sequence>
<feature type="compositionally biased region" description="Pro residues" evidence="1">
    <location>
        <begin position="50"/>
        <end position="67"/>
    </location>
</feature>
<feature type="compositionally biased region" description="Pro residues" evidence="1">
    <location>
        <begin position="30"/>
        <end position="40"/>
    </location>
</feature>
<protein>
    <submittedName>
        <fullName evidence="2">Uncharacterized protein</fullName>
    </submittedName>
</protein>
<evidence type="ECO:0000313" key="2">
    <source>
        <dbReference type="EMBL" id="PVZ06884.1"/>
    </source>
</evidence>
<reference evidence="2 3" key="1">
    <citation type="submission" date="2018-04" db="EMBL/GenBank/DDBJ databases">
        <title>Genomic Encyclopedia of Type Strains, Phase IV (KMG-IV): sequencing the most valuable type-strain genomes for metagenomic binning, comparative biology and taxonomic classification.</title>
        <authorList>
            <person name="Goeker M."/>
        </authorList>
    </citation>
    <scope>NUCLEOTIDE SEQUENCE [LARGE SCALE GENOMIC DNA]</scope>
    <source>
        <strain evidence="2 3">DSM 45771</strain>
    </source>
</reference>
<accession>A0A2U1F3Y1</accession>
<dbReference type="Proteomes" id="UP000245639">
    <property type="component" value="Unassembled WGS sequence"/>
</dbReference>
<dbReference type="PROSITE" id="PS51257">
    <property type="entry name" value="PROKAR_LIPOPROTEIN"/>
    <property type="match status" value="1"/>
</dbReference>